<feature type="transmembrane region" description="Helical" evidence="1">
    <location>
        <begin position="59"/>
        <end position="79"/>
    </location>
</feature>
<dbReference type="Proteomes" id="UP000400924">
    <property type="component" value="Unassembled WGS sequence"/>
</dbReference>
<proteinExistence type="predicted"/>
<organism evidence="2 3">
    <name type="scientific">Streptomyces spongiae</name>
    <dbReference type="NCBI Taxonomy" id="565072"/>
    <lineage>
        <taxon>Bacteria</taxon>
        <taxon>Bacillati</taxon>
        <taxon>Actinomycetota</taxon>
        <taxon>Actinomycetes</taxon>
        <taxon>Kitasatosporales</taxon>
        <taxon>Streptomycetaceae</taxon>
        <taxon>Streptomyces</taxon>
    </lineage>
</organism>
<dbReference type="OrthoDB" id="4202291at2"/>
<evidence type="ECO:0000313" key="2">
    <source>
        <dbReference type="EMBL" id="MPY60223.1"/>
    </source>
</evidence>
<accession>A0A5N8XL80</accession>
<comment type="caution">
    <text evidence="2">The sequence shown here is derived from an EMBL/GenBank/DDBJ whole genome shotgun (WGS) entry which is preliminary data.</text>
</comment>
<feature type="transmembrane region" description="Helical" evidence="1">
    <location>
        <begin position="195"/>
        <end position="214"/>
    </location>
</feature>
<evidence type="ECO:0000256" key="1">
    <source>
        <dbReference type="SAM" id="Phobius"/>
    </source>
</evidence>
<sequence length="227" mass="25319">MRERGEFAADVEVASEKRPRESRSVFLRWLLFYVACLAMIIGLMWLAPTVPLDPWISTGAAPVLGWFLIPMASFMVPTFAIRRFPHIQRRLAWQLVLPLVIGSILGFATQGAGEDSALQERGRWVNSKVVAVKNENSNKTAQCTLQKLNGQEIEPELKESHGCEDGIERGDVLRVRYDPEGVVGPEDESWDPGSSVGLIAILAALFVAFGMWGCMRMSRQDRPYVDA</sequence>
<reference evidence="2 3" key="1">
    <citation type="submission" date="2019-07" db="EMBL/GenBank/DDBJ databases">
        <title>New species of Amycolatopsis and Streptomyces.</title>
        <authorList>
            <person name="Duangmal K."/>
            <person name="Teo W.F.A."/>
            <person name="Lipun K."/>
        </authorList>
    </citation>
    <scope>NUCLEOTIDE SEQUENCE [LARGE SCALE GENOMIC DNA]</scope>
    <source>
        <strain evidence="2 3">NBRC 106415</strain>
    </source>
</reference>
<feature type="transmembrane region" description="Helical" evidence="1">
    <location>
        <begin position="91"/>
        <end position="109"/>
    </location>
</feature>
<evidence type="ECO:0008006" key="4">
    <source>
        <dbReference type="Google" id="ProtNLM"/>
    </source>
</evidence>
<keyword evidence="1" id="KW-0812">Transmembrane</keyword>
<dbReference type="RefSeq" id="WP_152773707.1">
    <property type="nucleotide sequence ID" value="NZ_VJZC01000194.1"/>
</dbReference>
<evidence type="ECO:0000313" key="3">
    <source>
        <dbReference type="Proteomes" id="UP000400924"/>
    </source>
</evidence>
<keyword evidence="3" id="KW-1185">Reference proteome</keyword>
<feature type="transmembrane region" description="Helical" evidence="1">
    <location>
        <begin position="25"/>
        <end position="47"/>
    </location>
</feature>
<gene>
    <name evidence="2" type="ORF">FNH08_24520</name>
</gene>
<dbReference type="AlphaFoldDB" id="A0A5N8XL80"/>
<keyword evidence="1" id="KW-0472">Membrane</keyword>
<name>A0A5N8XL80_9ACTN</name>
<dbReference type="EMBL" id="VJZC01000194">
    <property type="protein sequence ID" value="MPY60223.1"/>
    <property type="molecule type" value="Genomic_DNA"/>
</dbReference>
<protein>
    <recommendedName>
        <fullName evidence="4">DUF3592 domain-containing protein</fullName>
    </recommendedName>
</protein>
<keyword evidence="1" id="KW-1133">Transmembrane helix</keyword>